<name>A0A2V1AL70_9ASCO</name>
<dbReference type="AlphaFoldDB" id="A0A2V1AL70"/>
<comment type="caution">
    <text evidence="2">The sequence shown here is derived from an EMBL/GenBank/DDBJ whole genome shotgun (WGS) entry which is preliminary data.</text>
</comment>
<proteinExistence type="predicted"/>
<evidence type="ECO:0000313" key="2">
    <source>
        <dbReference type="EMBL" id="PVH19067.1"/>
    </source>
</evidence>
<organism evidence="2 3">
    <name type="scientific">Candidozyma haemuli</name>
    <dbReference type="NCBI Taxonomy" id="45357"/>
    <lineage>
        <taxon>Eukaryota</taxon>
        <taxon>Fungi</taxon>
        <taxon>Dikarya</taxon>
        <taxon>Ascomycota</taxon>
        <taxon>Saccharomycotina</taxon>
        <taxon>Pichiomycetes</taxon>
        <taxon>Metschnikowiaceae</taxon>
        <taxon>Candidozyma</taxon>
    </lineage>
</organism>
<evidence type="ECO:0000256" key="1">
    <source>
        <dbReference type="SAM" id="Coils"/>
    </source>
</evidence>
<keyword evidence="3" id="KW-1185">Reference proteome</keyword>
<accession>A0A2V1AL70</accession>
<dbReference type="OrthoDB" id="4095887at2759"/>
<evidence type="ECO:0000313" key="3">
    <source>
        <dbReference type="Proteomes" id="UP000244309"/>
    </source>
</evidence>
<protein>
    <submittedName>
        <fullName evidence="2">Uncharacterized protein</fullName>
    </submittedName>
</protein>
<feature type="coiled-coil region" evidence="1">
    <location>
        <begin position="55"/>
        <end position="89"/>
    </location>
</feature>
<dbReference type="Proteomes" id="UP000244309">
    <property type="component" value="Unassembled WGS sequence"/>
</dbReference>
<dbReference type="GeneID" id="37006693"/>
<reference evidence="2 3" key="1">
    <citation type="submission" date="2017-12" db="EMBL/GenBank/DDBJ databases">
        <title>Genome Sequence of a Multidrug-Resistant Candida haemulonii Isolate from a Patient with Chronic Leg Ulcers in Israel.</title>
        <authorList>
            <person name="Chow N.A."/>
            <person name="Gade L."/>
            <person name="Batra D."/>
            <person name="Rowe L.A."/>
            <person name="Ben-Ami R."/>
            <person name="Loparev V.N."/>
            <person name="Litvintseva A.P."/>
        </authorList>
    </citation>
    <scope>NUCLEOTIDE SEQUENCE [LARGE SCALE GENOMIC DNA]</scope>
    <source>
        <strain evidence="2 3">B11899</strain>
    </source>
</reference>
<sequence>MNVSRTILFRSPQSKLFLRLVKSPSHMLFLASNLAILVHLQYFSATRSLHYPRGDREKLDRLRAQTAELRDLEEEERRIKEEIEALKGQLPNGRRNDLDQCNEARGVHIRRKELCRKQDNLKLVSKFDGQRSAIFKSLLKDVNIHNLFAHRFDSGGSFDDDADAPSALSEATYVTSPDKRIISQVILRCLIGDLITETTSGSEVMANQTERSTFGGKSLRSIIFDANSRSLTYEDSDMTKFINCTTFNVGRSPHIPKETIITELEAAFDSFILGNGNGSKRILLLNVARSLTRNNASAFPDDLILFLYHKFGLSKLYKYQAMLLTILPNLRIRIERSVYDAAELSADKEPTNERTIRLDNHRSMVPNGQHLQSAAVISQPRYLCKSVAEVYTAC</sequence>
<dbReference type="VEuPathDB" id="FungiDB:CXQ85_001362"/>
<gene>
    <name evidence="2" type="ORF">CXQ85_001362</name>
</gene>
<dbReference type="EMBL" id="PKFO01000001">
    <property type="protein sequence ID" value="PVH19067.1"/>
    <property type="molecule type" value="Genomic_DNA"/>
</dbReference>
<dbReference type="RefSeq" id="XP_025340007.1">
    <property type="nucleotide sequence ID" value="XM_025485076.1"/>
</dbReference>
<keyword evidence="1" id="KW-0175">Coiled coil</keyword>